<dbReference type="STRING" id="3827.A0A1S2XII3"/>
<accession>A0A1S2XII3</accession>
<keyword evidence="5 6" id="KW-0472">Membrane</keyword>
<feature type="transmembrane region" description="Helical" evidence="6">
    <location>
        <begin position="37"/>
        <end position="60"/>
    </location>
</feature>
<feature type="transmembrane region" description="Helical" evidence="6">
    <location>
        <begin position="102"/>
        <end position="122"/>
    </location>
</feature>
<dbReference type="OrthoDB" id="1746609at2759"/>
<evidence type="ECO:0000259" key="8">
    <source>
        <dbReference type="Pfam" id="PF00892"/>
    </source>
</evidence>
<name>A0A1S2XII3_CICAR</name>
<dbReference type="Pfam" id="PF00892">
    <property type="entry name" value="EamA"/>
    <property type="match status" value="2"/>
</dbReference>
<feature type="transmembrane region" description="Helical" evidence="6">
    <location>
        <begin position="248"/>
        <end position="269"/>
    </location>
</feature>
<evidence type="ECO:0000313" key="9">
    <source>
        <dbReference type="Proteomes" id="UP000087171"/>
    </source>
</evidence>
<feature type="domain" description="EamA" evidence="8">
    <location>
        <begin position="22"/>
        <end position="150"/>
    </location>
</feature>
<dbReference type="GeneID" id="101507769"/>
<feature type="compositionally biased region" description="Polar residues" evidence="7">
    <location>
        <begin position="340"/>
        <end position="349"/>
    </location>
</feature>
<feature type="transmembrane region" description="Helical" evidence="6">
    <location>
        <begin position="212"/>
        <end position="236"/>
    </location>
</feature>
<evidence type="ECO:0000256" key="6">
    <source>
        <dbReference type="RuleBase" id="RU363077"/>
    </source>
</evidence>
<keyword evidence="3 6" id="KW-0812">Transmembrane</keyword>
<proteinExistence type="inferred from homology"/>
<sequence>MGSEGTRCITGAMIAGQFVEVGGDTLMKAASKDGMSIFVFNFYSNLLALSFLVPSTFLYHRKRAPPPISTSILCRLFLISCLSTTVQTLMNTGIRYSSPSLASAMVDLVPAFTFIFAVISRMENLNLKHHISQAKVIGTMVSIAGALIVTLYKGKSLIGDAFKSTEMRASGIYLLDKSEWILGAFLLATASITLSLLFIVQTWTIKDYPEELVVTTICCFFVVIQTAIVALIVEGISKAWTLKADMELVSVLYSAIFVVAMRSVVYTWAFRKKGPIYVAMFNPLKVAIAFGMGVIFLRDNLYLGSMIGAAIIAIGFYVVMWAQAQEEHTSENHLPPSSAPLLSTKSDYI</sequence>
<gene>
    <name evidence="10" type="primary">LOC101507769</name>
</gene>
<dbReference type="RefSeq" id="XP_004489865.1">
    <property type="nucleotide sequence ID" value="XM_004489808.3"/>
</dbReference>
<feature type="region of interest" description="Disordered" evidence="7">
    <location>
        <begin position="330"/>
        <end position="349"/>
    </location>
</feature>
<dbReference type="InterPro" id="IPR037185">
    <property type="entry name" value="EmrE-like"/>
</dbReference>
<evidence type="ECO:0000256" key="1">
    <source>
        <dbReference type="ARBA" id="ARBA00004141"/>
    </source>
</evidence>
<evidence type="ECO:0000313" key="10">
    <source>
        <dbReference type="RefSeq" id="XP_004489865.1"/>
    </source>
</evidence>
<keyword evidence="9" id="KW-1185">Reference proteome</keyword>
<evidence type="ECO:0000256" key="5">
    <source>
        <dbReference type="ARBA" id="ARBA00023136"/>
    </source>
</evidence>
<comment type="subcellular location">
    <subcellularLocation>
        <location evidence="1 6">Membrane</location>
        <topology evidence="1 6">Multi-pass membrane protein</topology>
    </subcellularLocation>
</comment>
<protein>
    <recommendedName>
        <fullName evidence="6">WAT1-related protein</fullName>
    </recommendedName>
</protein>
<reference evidence="9" key="1">
    <citation type="journal article" date="2013" name="Nat. Biotechnol.">
        <title>Draft genome sequence of chickpea (Cicer arietinum) provides a resource for trait improvement.</title>
        <authorList>
            <person name="Varshney R.K."/>
            <person name="Song C."/>
            <person name="Saxena R.K."/>
            <person name="Azam S."/>
            <person name="Yu S."/>
            <person name="Sharpe A.G."/>
            <person name="Cannon S."/>
            <person name="Baek J."/>
            <person name="Rosen B.D."/>
            <person name="Tar'an B."/>
            <person name="Millan T."/>
            <person name="Zhang X."/>
            <person name="Ramsay L.D."/>
            <person name="Iwata A."/>
            <person name="Wang Y."/>
            <person name="Nelson W."/>
            <person name="Farmer A.D."/>
            <person name="Gaur P.M."/>
            <person name="Soderlund C."/>
            <person name="Penmetsa R.V."/>
            <person name="Xu C."/>
            <person name="Bharti A.K."/>
            <person name="He W."/>
            <person name="Winter P."/>
            <person name="Zhao S."/>
            <person name="Hane J.K."/>
            <person name="Carrasquilla-Garcia N."/>
            <person name="Condie J.A."/>
            <person name="Upadhyaya H.D."/>
            <person name="Luo M.C."/>
            <person name="Thudi M."/>
            <person name="Gowda C.L."/>
            <person name="Singh N.P."/>
            <person name="Lichtenzveig J."/>
            <person name="Gali K.K."/>
            <person name="Rubio J."/>
            <person name="Nadarajan N."/>
            <person name="Dolezel J."/>
            <person name="Bansal K.C."/>
            <person name="Xu X."/>
            <person name="Edwards D."/>
            <person name="Zhang G."/>
            <person name="Kahl G."/>
            <person name="Gil J."/>
            <person name="Singh K.B."/>
            <person name="Datta S.K."/>
            <person name="Jackson S.A."/>
            <person name="Wang J."/>
            <person name="Cook D.R."/>
        </authorList>
    </citation>
    <scope>NUCLEOTIDE SEQUENCE [LARGE SCALE GENOMIC DNA]</scope>
    <source>
        <strain evidence="9">cv. CDC Frontier</strain>
    </source>
</reference>
<dbReference type="PaxDb" id="3827-XP_004489865.1"/>
<feature type="transmembrane region" description="Helical" evidence="6">
    <location>
        <begin position="276"/>
        <end position="296"/>
    </location>
</feature>
<dbReference type="GO" id="GO:0016020">
    <property type="term" value="C:membrane"/>
    <property type="evidence" value="ECO:0007669"/>
    <property type="project" value="UniProtKB-SubCell"/>
</dbReference>
<dbReference type="AlphaFoldDB" id="A0A1S2XII3"/>
<feature type="transmembrane region" description="Helical" evidence="6">
    <location>
        <begin position="134"/>
        <end position="152"/>
    </location>
</feature>
<feature type="transmembrane region" description="Helical" evidence="6">
    <location>
        <begin position="180"/>
        <end position="200"/>
    </location>
</feature>
<evidence type="ECO:0000256" key="4">
    <source>
        <dbReference type="ARBA" id="ARBA00022989"/>
    </source>
</evidence>
<dbReference type="Proteomes" id="UP000087171">
    <property type="component" value="Chromosome Ca2"/>
</dbReference>
<keyword evidence="4 6" id="KW-1133">Transmembrane helix</keyword>
<evidence type="ECO:0000256" key="7">
    <source>
        <dbReference type="SAM" id="MobiDB-lite"/>
    </source>
</evidence>
<dbReference type="PANTHER" id="PTHR31218">
    <property type="entry name" value="WAT1-RELATED PROTEIN"/>
    <property type="match status" value="1"/>
</dbReference>
<reference evidence="10" key="2">
    <citation type="submission" date="2025-08" db="UniProtKB">
        <authorList>
            <consortium name="RefSeq"/>
        </authorList>
    </citation>
    <scope>IDENTIFICATION</scope>
    <source>
        <tissue evidence="10">Etiolated seedlings</tissue>
    </source>
</reference>
<comment type="similarity">
    <text evidence="2 6">Belongs to the drug/metabolite transporter (DMT) superfamily. Plant drug/metabolite exporter (P-DME) (TC 2.A.7.4) family.</text>
</comment>
<evidence type="ECO:0000256" key="3">
    <source>
        <dbReference type="ARBA" id="ARBA00022692"/>
    </source>
</evidence>
<feature type="domain" description="EamA" evidence="8">
    <location>
        <begin position="182"/>
        <end position="320"/>
    </location>
</feature>
<dbReference type="KEGG" id="cam:101507769"/>
<evidence type="ECO:0000256" key="2">
    <source>
        <dbReference type="ARBA" id="ARBA00007635"/>
    </source>
</evidence>
<feature type="transmembrane region" description="Helical" evidence="6">
    <location>
        <begin position="72"/>
        <end position="90"/>
    </location>
</feature>
<dbReference type="GO" id="GO:0022857">
    <property type="term" value="F:transmembrane transporter activity"/>
    <property type="evidence" value="ECO:0007669"/>
    <property type="project" value="InterPro"/>
</dbReference>
<dbReference type="InterPro" id="IPR030184">
    <property type="entry name" value="WAT1-related"/>
</dbReference>
<organism evidence="9 10">
    <name type="scientific">Cicer arietinum</name>
    <name type="common">Chickpea</name>
    <name type="synonym">Garbanzo</name>
    <dbReference type="NCBI Taxonomy" id="3827"/>
    <lineage>
        <taxon>Eukaryota</taxon>
        <taxon>Viridiplantae</taxon>
        <taxon>Streptophyta</taxon>
        <taxon>Embryophyta</taxon>
        <taxon>Tracheophyta</taxon>
        <taxon>Spermatophyta</taxon>
        <taxon>Magnoliopsida</taxon>
        <taxon>eudicotyledons</taxon>
        <taxon>Gunneridae</taxon>
        <taxon>Pentapetalae</taxon>
        <taxon>rosids</taxon>
        <taxon>fabids</taxon>
        <taxon>Fabales</taxon>
        <taxon>Fabaceae</taxon>
        <taxon>Papilionoideae</taxon>
        <taxon>50 kb inversion clade</taxon>
        <taxon>NPAAA clade</taxon>
        <taxon>Hologalegina</taxon>
        <taxon>IRL clade</taxon>
        <taxon>Cicereae</taxon>
        <taxon>Cicer</taxon>
    </lineage>
</organism>
<dbReference type="eggNOG" id="ENOG502RNU1">
    <property type="taxonomic scope" value="Eukaryota"/>
</dbReference>
<dbReference type="SUPFAM" id="SSF103481">
    <property type="entry name" value="Multidrug resistance efflux transporter EmrE"/>
    <property type="match status" value="2"/>
</dbReference>
<dbReference type="InterPro" id="IPR000620">
    <property type="entry name" value="EamA_dom"/>
</dbReference>
<feature type="transmembrane region" description="Helical" evidence="6">
    <location>
        <begin position="302"/>
        <end position="322"/>
    </location>
</feature>